<accession>A0ABP8KX44</accession>
<protein>
    <submittedName>
        <fullName evidence="1">Uncharacterized protein</fullName>
    </submittedName>
</protein>
<comment type="caution">
    <text evidence="1">The sequence shown here is derived from an EMBL/GenBank/DDBJ whole genome shotgun (WGS) entry which is preliminary data.</text>
</comment>
<organism evidence="1 2">
    <name type="scientific">Nibrella viscosa</name>
    <dbReference type="NCBI Taxonomy" id="1084524"/>
    <lineage>
        <taxon>Bacteria</taxon>
        <taxon>Pseudomonadati</taxon>
        <taxon>Bacteroidota</taxon>
        <taxon>Cytophagia</taxon>
        <taxon>Cytophagales</taxon>
        <taxon>Spirosomataceae</taxon>
        <taxon>Nibrella</taxon>
    </lineage>
</organism>
<proteinExistence type="predicted"/>
<reference evidence="2" key="1">
    <citation type="journal article" date="2019" name="Int. J. Syst. Evol. Microbiol.">
        <title>The Global Catalogue of Microorganisms (GCM) 10K type strain sequencing project: providing services to taxonomists for standard genome sequencing and annotation.</title>
        <authorList>
            <consortium name="The Broad Institute Genomics Platform"/>
            <consortium name="The Broad Institute Genome Sequencing Center for Infectious Disease"/>
            <person name="Wu L."/>
            <person name="Ma J."/>
        </authorList>
    </citation>
    <scope>NUCLEOTIDE SEQUENCE [LARGE SCALE GENOMIC DNA]</scope>
    <source>
        <strain evidence="2">JCM 17925</strain>
    </source>
</reference>
<sequence>MFKPLVTMIFSLIELISQLVRAFQPVIESNQSIYEPLSRVGPGAAGVCDRRVAANGLTPVLIDQPFAPYRFGRTDQDDTTGLV</sequence>
<evidence type="ECO:0000313" key="1">
    <source>
        <dbReference type="EMBL" id="GAA4418126.1"/>
    </source>
</evidence>
<name>A0ABP8KX44_9BACT</name>
<dbReference type="Proteomes" id="UP001500936">
    <property type="component" value="Unassembled WGS sequence"/>
</dbReference>
<gene>
    <name evidence="1" type="ORF">GCM10023187_51200</name>
</gene>
<dbReference type="EMBL" id="BAABHB010000016">
    <property type="protein sequence ID" value="GAA4418126.1"/>
    <property type="molecule type" value="Genomic_DNA"/>
</dbReference>
<evidence type="ECO:0000313" key="2">
    <source>
        <dbReference type="Proteomes" id="UP001500936"/>
    </source>
</evidence>
<keyword evidence="2" id="KW-1185">Reference proteome</keyword>